<dbReference type="InterPro" id="IPR004527">
    <property type="entry name" value="Glu-tRNA-ligase_bac/mito"/>
</dbReference>
<comment type="caution">
    <text evidence="11">The sequence shown here is derived from an EMBL/GenBank/DDBJ whole genome shotgun (WGS) entry which is preliminary data.</text>
</comment>
<dbReference type="InterPro" id="IPR033910">
    <property type="entry name" value="GluRS_core"/>
</dbReference>
<feature type="domain" description="Aminoacyl-tRNA synthetase class I anticodon-binding" evidence="10">
    <location>
        <begin position="378"/>
        <end position="504"/>
    </location>
</feature>
<dbReference type="EMBL" id="BMWX01000002">
    <property type="protein sequence ID" value="GGZ19194.1"/>
    <property type="molecule type" value="Genomic_DNA"/>
</dbReference>
<dbReference type="GO" id="GO:0000049">
    <property type="term" value="F:tRNA binding"/>
    <property type="evidence" value="ECO:0007669"/>
    <property type="project" value="InterPro"/>
</dbReference>
<dbReference type="InterPro" id="IPR049940">
    <property type="entry name" value="GluQ/Sye"/>
</dbReference>
<keyword evidence="12" id="KW-1185">Reference proteome</keyword>
<dbReference type="PROSITE" id="PS00178">
    <property type="entry name" value="AA_TRNA_LIGASE_I"/>
    <property type="match status" value="1"/>
</dbReference>
<dbReference type="AlphaFoldDB" id="A0A918PR85"/>
<comment type="caution">
    <text evidence="8">Lacks conserved residue(s) required for the propagation of feature annotation.</text>
</comment>
<dbReference type="PANTHER" id="PTHR43311">
    <property type="entry name" value="GLUTAMATE--TRNA LIGASE"/>
    <property type="match status" value="1"/>
</dbReference>
<evidence type="ECO:0000256" key="7">
    <source>
        <dbReference type="ARBA" id="ARBA00023146"/>
    </source>
</evidence>
<dbReference type="SUPFAM" id="SSF52374">
    <property type="entry name" value="Nucleotidylyl transferase"/>
    <property type="match status" value="1"/>
</dbReference>
<dbReference type="Pfam" id="PF19269">
    <property type="entry name" value="Anticodon_2"/>
    <property type="match status" value="1"/>
</dbReference>
<evidence type="ECO:0000313" key="12">
    <source>
        <dbReference type="Proteomes" id="UP000619457"/>
    </source>
</evidence>
<dbReference type="InterPro" id="IPR045462">
    <property type="entry name" value="aa-tRNA-synth_I_cd-bd"/>
</dbReference>
<dbReference type="EC" id="6.1.1.17" evidence="8"/>
<feature type="binding site" evidence="8">
    <location>
        <position position="266"/>
    </location>
    <ligand>
        <name>ATP</name>
        <dbReference type="ChEBI" id="CHEBI:30616"/>
    </ligand>
</feature>
<evidence type="ECO:0000259" key="10">
    <source>
        <dbReference type="Pfam" id="PF19269"/>
    </source>
</evidence>
<keyword evidence="7 8" id="KW-0030">Aminoacyl-tRNA synthetase</keyword>
<feature type="domain" description="Glutamyl/glutaminyl-tRNA synthetase class Ib catalytic" evidence="9">
    <location>
        <begin position="4"/>
        <end position="349"/>
    </location>
</feature>
<evidence type="ECO:0000256" key="2">
    <source>
        <dbReference type="ARBA" id="ARBA00022490"/>
    </source>
</evidence>
<keyword evidence="3 8" id="KW-0436">Ligase</keyword>
<dbReference type="GO" id="GO:0005524">
    <property type="term" value="F:ATP binding"/>
    <property type="evidence" value="ECO:0007669"/>
    <property type="project" value="UniProtKB-UniRule"/>
</dbReference>
<dbReference type="PRINTS" id="PR00987">
    <property type="entry name" value="TRNASYNTHGLU"/>
</dbReference>
<keyword evidence="4 8" id="KW-0547">Nucleotide-binding</keyword>
<comment type="similarity">
    <text evidence="1 8">Belongs to the class-I aminoacyl-tRNA synthetase family. Glutamate--tRNA ligase type 1 subfamily.</text>
</comment>
<feature type="short sequence motif" description="'HIGH' region" evidence="8">
    <location>
        <begin position="11"/>
        <end position="21"/>
    </location>
</feature>
<organism evidence="11 12">
    <name type="scientific">Echinicola pacifica</name>
    <dbReference type="NCBI Taxonomy" id="346377"/>
    <lineage>
        <taxon>Bacteria</taxon>
        <taxon>Pseudomonadati</taxon>
        <taxon>Bacteroidota</taxon>
        <taxon>Cytophagia</taxon>
        <taxon>Cytophagales</taxon>
        <taxon>Cyclobacteriaceae</taxon>
        <taxon>Echinicola</taxon>
    </lineage>
</organism>
<evidence type="ECO:0000256" key="1">
    <source>
        <dbReference type="ARBA" id="ARBA00007894"/>
    </source>
</evidence>
<reference evidence="11" key="2">
    <citation type="submission" date="2020-09" db="EMBL/GenBank/DDBJ databases">
        <authorList>
            <person name="Sun Q."/>
            <person name="Kim S."/>
        </authorList>
    </citation>
    <scope>NUCLEOTIDE SEQUENCE</scope>
    <source>
        <strain evidence="11">KCTC 12368</strain>
    </source>
</reference>
<dbReference type="InterPro" id="IPR014729">
    <property type="entry name" value="Rossmann-like_a/b/a_fold"/>
</dbReference>
<dbReference type="NCBIfam" id="TIGR00464">
    <property type="entry name" value="gltX_bact"/>
    <property type="match status" value="1"/>
</dbReference>
<dbReference type="InterPro" id="IPR020061">
    <property type="entry name" value="Glu_tRNA_lig_a-bdl"/>
</dbReference>
<dbReference type="InterPro" id="IPR020058">
    <property type="entry name" value="Glu/Gln-tRNA-synth_Ib_cat-dom"/>
</dbReference>
<dbReference type="InterPro" id="IPR020751">
    <property type="entry name" value="aa-tRNA-synth_I_codon-bd_sub2"/>
</dbReference>
<dbReference type="SUPFAM" id="SSF48163">
    <property type="entry name" value="An anticodon-binding domain of class I aminoacyl-tRNA synthetases"/>
    <property type="match status" value="1"/>
</dbReference>
<dbReference type="PANTHER" id="PTHR43311:SF2">
    <property type="entry name" value="GLUTAMATE--TRNA LIGASE, MITOCHONDRIAL-RELATED"/>
    <property type="match status" value="1"/>
</dbReference>
<evidence type="ECO:0000256" key="4">
    <source>
        <dbReference type="ARBA" id="ARBA00022741"/>
    </source>
</evidence>
<comment type="subcellular location">
    <subcellularLocation>
        <location evidence="8">Cytoplasm</location>
    </subcellularLocation>
</comment>
<evidence type="ECO:0000259" key="9">
    <source>
        <dbReference type="Pfam" id="PF00749"/>
    </source>
</evidence>
<dbReference type="Gene3D" id="1.10.1160.10">
    <property type="entry name" value="Glutamyl-trna Synthetase, Domain 2"/>
    <property type="match status" value="1"/>
</dbReference>
<comment type="function">
    <text evidence="8">Catalyzes the attachment of glutamate to tRNA(Glu) in a two-step reaction: glutamate is first activated by ATP to form Glu-AMP and then transferred to the acceptor end of tRNA(Glu).</text>
</comment>
<reference evidence="11" key="1">
    <citation type="journal article" date="2014" name="Int. J. Syst. Evol. Microbiol.">
        <title>Complete genome sequence of Corynebacterium casei LMG S-19264T (=DSM 44701T), isolated from a smear-ripened cheese.</title>
        <authorList>
            <consortium name="US DOE Joint Genome Institute (JGI-PGF)"/>
            <person name="Walter F."/>
            <person name="Albersmeier A."/>
            <person name="Kalinowski J."/>
            <person name="Ruckert C."/>
        </authorList>
    </citation>
    <scope>NUCLEOTIDE SEQUENCE</scope>
    <source>
        <strain evidence="11">KCTC 12368</strain>
    </source>
</reference>
<dbReference type="GO" id="GO:0006424">
    <property type="term" value="P:glutamyl-tRNA aminoacylation"/>
    <property type="evidence" value="ECO:0007669"/>
    <property type="project" value="UniProtKB-UniRule"/>
</dbReference>
<gene>
    <name evidence="8 11" type="primary">gltX</name>
    <name evidence="11" type="ORF">GCM10007049_09410</name>
</gene>
<protein>
    <recommendedName>
        <fullName evidence="8">Glutamate--tRNA ligase</fullName>
        <ecNumber evidence="8">6.1.1.17</ecNumber>
    </recommendedName>
    <alternativeName>
        <fullName evidence="8">Glutamyl-tRNA synthetase</fullName>
        <shortName evidence="8">GluRS</shortName>
    </alternativeName>
</protein>
<name>A0A918PR85_9BACT</name>
<dbReference type="GO" id="GO:0004818">
    <property type="term" value="F:glutamate-tRNA ligase activity"/>
    <property type="evidence" value="ECO:0007669"/>
    <property type="project" value="UniProtKB-UniRule"/>
</dbReference>
<dbReference type="FunFam" id="3.40.50.620:FF:000127">
    <property type="entry name" value="Glutamate--tRNA ligase"/>
    <property type="match status" value="1"/>
</dbReference>
<keyword evidence="2 8" id="KW-0963">Cytoplasm</keyword>
<dbReference type="CDD" id="cd00808">
    <property type="entry name" value="GluRS_core"/>
    <property type="match status" value="1"/>
</dbReference>
<evidence type="ECO:0000256" key="5">
    <source>
        <dbReference type="ARBA" id="ARBA00022840"/>
    </source>
</evidence>
<accession>A0A918PR85</accession>
<sequence length="513" mass="58118">MTKEVRVRFAPSPTGALHIGGVRTALYNYLFAKKQGGQFLLRIEDTDQTRFVPGAEEYIKEALEWIGIVPDESPWKEGPHGPYRQSERKPLYMDYAMDLVEKGFAYYAFDTSEELDAMRERLTAARVVSPQYNSITRTQMKNSLTLPEDEVKERLASGEPHVIRLKVPRKEEIRLNDMIRGWVMVHSNTLDDKVLMKSDGMPTYHLANIVDDHLMGITHVIRGEEWLPSAPIHVLLYRYLGWEDTMPEFAHLPLLLKPDGNGKLSKRDADKNGFPIFPMNWKDPRTEDFSQGFKDAGYLPDAFINFLAFLGWNPGDNREIFSLPELIQAFSVERIGKSGTKFDINKAKWFNEQYLKAKSNEELAAYLNADLKSEGITIEEGKAEQIVAIMKERATFPSDLWKEGRFLLIAPDQFDEKVSSKKWTADAVKVLTTYKAKLESLDAILEPVNAKALLEEAAAENEIKLGKVMPAVRLAVTGAGAGPDLISIFMIIGKDELIKRIDFALNTLEVIES</sequence>
<evidence type="ECO:0000256" key="3">
    <source>
        <dbReference type="ARBA" id="ARBA00022598"/>
    </source>
</evidence>
<dbReference type="Pfam" id="PF00749">
    <property type="entry name" value="tRNA-synt_1c"/>
    <property type="match status" value="1"/>
</dbReference>
<dbReference type="InterPro" id="IPR001412">
    <property type="entry name" value="aa-tRNA-synth_I_CS"/>
</dbReference>
<dbReference type="GO" id="GO:0005829">
    <property type="term" value="C:cytosol"/>
    <property type="evidence" value="ECO:0007669"/>
    <property type="project" value="TreeGrafter"/>
</dbReference>
<evidence type="ECO:0000313" key="11">
    <source>
        <dbReference type="EMBL" id="GGZ19194.1"/>
    </source>
</evidence>
<evidence type="ECO:0000256" key="8">
    <source>
        <dbReference type="HAMAP-Rule" id="MF_00022"/>
    </source>
</evidence>
<evidence type="ECO:0000256" key="6">
    <source>
        <dbReference type="ARBA" id="ARBA00022917"/>
    </source>
</evidence>
<dbReference type="Gene3D" id="1.10.10.350">
    <property type="match status" value="1"/>
</dbReference>
<keyword evidence="5 8" id="KW-0067">ATP-binding</keyword>
<keyword evidence="6 8" id="KW-0648">Protein biosynthesis</keyword>
<dbReference type="Gene3D" id="3.90.800.10">
    <property type="entry name" value="Glutamyl-tRNA Synthetase, Domain 3"/>
    <property type="match status" value="1"/>
</dbReference>
<comment type="catalytic activity">
    <reaction evidence="8">
        <text>tRNA(Glu) + L-glutamate + ATP = L-glutamyl-tRNA(Glu) + AMP + diphosphate</text>
        <dbReference type="Rhea" id="RHEA:23540"/>
        <dbReference type="Rhea" id="RHEA-COMP:9663"/>
        <dbReference type="Rhea" id="RHEA-COMP:9680"/>
        <dbReference type="ChEBI" id="CHEBI:29985"/>
        <dbReference type="ChEBI" id="CHEBI:30616"/>
        <dbReference type="ChEBI" id="CHEBI:33019"/>
        <dbReference type="ChEBI" id="CHEBI:78442"/>
        <dbReference type="ChEBI" id="CHEBI:78520"/>
        <dbReference type="ChEBI" id="CHEBI:456215"/>
        <dbReference type="EC" id="6.1.1.17"/>
    </reaction>
</comment>
<dbReference type="RefSeq" id="WP_018472547.1">
    <property type="nucleotide sequence ID" value="NZ_BMWX01000002.1"/>
</dbReference>
<proteinExistence type="inferred from homology"/>
<comment type="subunit">
    <text evidence="8">Monomer.</text>
</comment>
<dbReference type="GO" id="GO:0008270">
    <property type="term" value="F:zinc ion binding"/>
    <property type="evidence" value="ECO:0007669"/>
    <property type="project" value="InterPro"/>
</dbReference>
<dbReference type="HAMAP" id="MF_00022">
    <property type="entry name" value="Glu_tRNA_synth_type1"/>
    <property type="match status" value="1"/>
</dbReference>
<dbReference type="InterPro" id="IPR000924">
    <property type="entry name" value="Glu/Gln-tRNA-synth"/>
</dbReference>
<dbReference type="Gene3D" id="3.40.50.620">
    <property type="entry name" value="HUPs"/>
    <property type="match status" value="1"/>
</dbReference>
<dbReference type="InterPro" id="IPR008925">
    <property type="entry name" value="aa_tRNA-synth_I_cd-bd_sf"/>
</dbReference>
<feature type="short sequence motif" description="'KMSKS' region" evidence="8">
    <location>
        <begin position="263"/>
        <end position="267"/>
    </location>
</feature>
<dbReference type="Proteomes" id="UP000619457">
    <property type="component" value="Unassembled WGS sequence"/>
</dbReference>